<evidence type="ECO:0000256" key="7">
    <source>
        <dbReference type="ARBA" id="ARBA00022989"/>
    </source>
</evidence>
<evidence type="ECO:0000256" key="3">
    <source>
        <dbReference type="ARBA" id="ARBA00022448"/>
    </source>
</evidence>
<accession>A0A291GVQ8</accession>
<keyword evidence="8 10" id="KW-0472">Membrane</keyword>
<feature type="transmembrane region" description="Helical" evidence="10">
    <location>
        <begin position="641"/>
        <end position="658"/>
    </location>
</feature>
<dbReference type="Proteomes" id="UP000217889">
    <property type="component" value="Chromosome"/>
</dbReference>
<dbReference type="Pfam" id="PF02361">
    <property type="entry name" value="CbiQ"/>
    <property type="match status" value="1"/>
</dbReference>
<feature type="domain" description="ABC transporter" evidence="11">
    <location>
        <begin position="320"/>
        <end position="535"/>
    </location>
</feature>
<dbReference type="InterPro" id="IPR003593">
    <property type="entry name" value="AAA+_ATPase"/>
</dbReference>
<evidence type="ECO:0000256" key="9">
    <source>
        <dbReference type="SAM" id="MobiDB-lite"/>
    </source>
</evidence>
<keyword evidence="13" id="KW-1185">Reference proteome</keyword>
<feature type="transmembrane region" description="Helical" evidence="10">
    <location>
        <begin position="617"/>
        <end position="634"/>
    </location>
</feature>
<feature type="domain" description="ABC transporter" evidence="11">
    <location>
        <begin position="33"/>
        <end position="278"/>
    </location>
</feature>
<evidence type="ECO:0000313" key="13">
    <source>
        <dbReference type="Proteomes" id="UP000217889"/>
    </source>
</evidence>
<dbReference type="Gene3D" id="3.40.50.300">
    <property type="entry name" value="P-loop containing nucleotide triphosphate hydrolases"/>
    <property type="match status" value="2"/>
</dbReference>
<feature type="region of interest" description="Disordered" evidence="9">
    <location>
        <begin position="535"/>
        <end position="585"/>
    </location>
</feature>
<proteinExistence type="inferred from homology"/>
<evidence type="ECO:0000256" key="8">
    <source>
        <dbReference type="ARBA" id="ARBA00023136"/>
    </source>
</evidence>
<feature type="transmembrane region" description="Helical" evidence="10">
    <location>
        <begin position="806"/>
        <end position="827"/>
    </location>
</feature>
<evidence type="ECO:0000313" key="12">
    <source>
        <dbReference type="EMBL" id="ATG54184.1"/>
    </source>
</evidence>
<keyword evidence="6 12" id="KW-0067">ATP-binding</keyword>
<dbReference type="Pfam" id="PF00005">
    <property type="entry name" value="ABC_tran"/>
    <property type="match status" value="2"/>
</dbReference>
<dbReference type="InterPro" id="IPR050095">
    <property type="entry name" value="ECF_ABC_transporter_ATP-bd"/>
</dbReference>
<comment type="similarity">
    <text evidence="2">Belongs to the ABC transporter superfamily.</text>
</comment>
<gene>
    <name evidence="12" type="ORF">CFK41_04860</name>
</gene>
<feature type="transmembrane region" description="Helical" evidence="10">
    <location>
        <begin position="678"/>
        <end position="698"/>
    </location>
</feature>
<evidence type="ECO:0000256" key="1">
    <source>
        <dbReference type="ARBA" id="ARBA00004141"/>
    </source>
</evidence>
<evidence type="ECO:0000256" key="4">
    <source>
        <dbReference type="ARBA" id="ARBA00022692"/>
    </source>
</evidence>
<feature type="region of interest" description="Disordered" evidence="9">
    <location>
        <begin position="1"/>
        <end position="29"/>
    </location>
</feature>
<keyword evidence="3" id="KW-0813">Transport</keyword>
<dbReference type="InterPro" id="IPR015856">
    <property type="entry name" value="ABC_transpr_CbiO/EcfA_su"/>
</dbReference>
<dbReference type="PROSITE" id="PS50893">
    <property type="entry name" value="ABC_TRANSPORTER_2"/>
    <property type="match status" value="2"/>
</dbReference>
<dbReference type="AlphaFoldDB" id="A0A291GVQ8"/>
<dbReference type="GO" id="GO:0042626">
    <property type="term" value="F:ATPase-coupled transmembrane transporter activity"/>
    <property type="evidence" value="ECO:0007669"/>
    <property type="project" value="TreeGrafter"/>
</dbReference>
<dbReference type="CDD" id="cd03225">
    <property type="entry name" value="ABC_cobalt_CbiO_domain1"/>
    <property type="match status" value="2"/>
</dbReference>
<sequence length="828" mass="85688">MKLTGSRSVVSAEPRTVPERIAPARPEPSAPVVEARDLEIVLPSGAGVGPFTGTIRSGEQVLLLGPSGSGKSTLLRALAGAIPAHQRARVTGTVRVGGIDPIADGVVAASQVVGVLGQDPADGVCLPQVADDVALPLESRCVPPERIGEQVHRVLVDAGIGDLGDRNAATLSGGQLQRAGLAAAVAARPRLLLLDEPTAMLDADGVRAVREAARAVTAGGEVAVLLVEHRLDDWAGERGVEGLPPRTIALDASGRVLADGPTGDVLARHGAALRESGCWLPREIEEDLGPEVGPDLGHLPIPDVGSSAERVPGGAGPAPVPGDTLLTVRGADLGHQGRTVLSGVDLAVRAGELLAVVGRNGAGKSTLLGALSRLDPPLHGTVEGAASGLVFQRPESQFVADTVLGELVASGADPAQAAEMLVRLGLEELQEASPFALSGGQQRRLSIGAMLLAQRPVLLADEPGYGLDRAATRTVHTQLREAAAAGHAVVVATHDLRLVEAADAVVVIADGRLLGPMPPATLLQDEALRERAGLSAGAGSGAHRGPGESTSRTGSSTRTEPSRAESSRSQQHPPLDGAGGRSRRGAPLAGRNPTVLLALLTALSIVCIALTRPAPLAVLYLLLVLGAMLGCRLGPLRLARAQLPFVVFALGVFLVNVLSRPGHEPWPELPVRITEEGIVLGTALAMRALVIGLGALVVSRATDPRSTLVSLRQHARLPARYAYALLAGRRLLDELPRRWETITRAHRVRLPLEADGRVSHLRLRHRLRCAFALLVDAIRSADRIAFALEARGLGDGPRTLWRPVPLGGADAALVLGVAAAVAAVLILV</sequence>
<dbReference type="EMBL" id="CP023564">
    <property type="protein sequence ID" value="ATG54184.1"/>
    <property type="molecule type" value="Genomic_DNA"/>
</dbReference>
<dbReference type="SUPFAM" id="SSF52540">
    <property type="entry name" value="P-loop containing nucleoside triphosphate hydrolases"/>
    <property type="match status" value="2"/>
</dbReference>
<comment type="subcellular location">
    <subcellularLocation>
        <location evidence="1">Membrane</location>
        <topology evidence="1">Multi-pass membrane protein</topology>
    </subcellularLocation>
</comment>
<evidence type="ECO:0000259" key="11">
    <source>
        <dbReference type="PROSITE" id="PS50893"/>
    </source>
</evidence>
<dbReference type="KEGG" id="bgg:CFK41_04860"/>
<reference evidence="12 13" key="1">
    <citation type="journal article" date="2014" name="Int. J. Syst. Evol. Microbiol.">
        <title>Brachybacterium ginsengisoli sp. nov., isolated from soil of a ginseng field.</title>
        <authorList>
            <person name="Hoang V.A."/>
            <person name="Kim Y.J."/>
            <person name="Nguyen N.L."/>
            <person name="Yang D.C."/>
        </authorList>
    </citation>
    <scope>NUCLEOTIDE SEQUENCE [LARGE SCALE GENOMIC DNA]</scope>
    <source>
        <strain evidence="12 13">DCY80</strain>
    </source>
</reference>
<dbReference type="PANTHER" id="PTHR43553:SF24">
    <property type="entry name" value="ENERGY-COUPLING FACTOR TRANSPORTER ATP-BINDING PROTEIN ECFA1"/>
    <property type="match status" value="1"/>
</dbReference>
<dbReference type="PANTHER" id="PTHR43553">
    <property type="entry name" value="HEAVY METAL TRANSPORTER"/>
    <property type="match status" value="1"/>
</dbReference>
<dbReference type="CDD" id="cd16914">
    <property type="entry name" value="EcfT"/>
    <property type="match status" value="1"/>
</dbReference>
<dbReference type="PROSITE" id="PS00211">
    <property type="entry name" value="ABC_TRANSPORTER_1"/>
    <property type="match status" value="2"/>
</dbReference>
<dbReference type="GO" id="GO:0043190">
    <property type="term" value="C:ATP-binding cassette (ABC) transporter complex"/>
    <property type="evidence" value="ECO:0007669"/>
    <property type="project" value="TreeGrafter"/>
</dbReference>
<evidence type="ECO:0000256" key="6">
    <source>
        <dbReference type="ARBA" id="ARBA00022840"/>
    </source>
</evidence>
<dbReference type="GO" id="GO:0016887">
    <property type="term" value="F:ATP hydrolysis activity"/>
    <property type="evidence" value="ECO:0007669"/>
    <property type="project" value="InterPro"/>
</dbReference>
<keyword evidence="7 10" id="KW-1133">Transmembrane helix</keyword>
<keyword evidence="5" id="KW-0547">Nucleotide-binding</keyword>
<protein>
    <submittedName>
        <fullName evidence="12">Energy-coupling factor ABC transporter ATP-binding protein</fullName>
    </submittedName>
</protein>
<keyword evidence="4 10" id="KW-0812">Transmembrane</keyword>
<dbReference type="GO" id="GO:0005524">
    <property type="term" value="F:ATP binding"/>
    <property type="evidence" value="ECO:0007669"/>
    <property type="project" value="UniProtKB-KW"/>
</dbReference>
<dbReference type="InterPro" id="IPR003339">
    <property type="entry name" value="ABC/ECF_trnsptr_transmembrane"/>
</dbReference>
<feature type="compositionally biased region" description="Low complexity" evidence="9">
    <location>
        <begin position="545"/>
        <end position="559"/>
    </location>
</feature>
<dbReference type="InterPro" id="IPR003439">
    <property type="entry name" value="ABC_transporter-like_ATP-bd"/>
</dbReference>
<evidence type="ECO:0000256" key="10">
    <source>
        <dbReference type="SAM" id="Phobius"/>
    </source>
</evidence>
<dbReference type="InterPro" id="IPR017871">
    <property type="entry name" value="ABC_transporter-like_CS"/>
</dbReference>
<evidence type="ECO:0000256" key="5">
    <source>
        <dbReference type="ARBA" id="ARBA00022741"/>
    </source>
</evidence>
<organism evidence="12 13">
    <name type="scientific">Brachybacterium ginsengisoli</name>
    <dbReference type="NCBI Taxonomy" id="1331682"/>
    <lineage>
        <taxon>Bacteria</taxon>
        <taxon>Bacillati</taxon>
        <taxon>Actinomycetota</taxon>
        <taxon>Actinomycetes</taxon>
        <taxon>Micrococcales</taxon>
        <taxon>Dermabacteraceae</taxon>
        <taxon>Brachybacterium</taxon>
    </lineage>
</organism>
<evidence type="ECO:0000256" key="2">
    <source>
        <dbReference type="ARBA" id="ARBA00005417"/>
    </source>
</evidence>
<dbReference type="SMART" id="SM00382">
    <property type="entry name" value="AAA"/>
    <property type="match status" value="2"/>
</dbReference>
<dbReference type="InterPro" id="IPR027417">
    <property type="entry name" value="P-loop_NTPase"/>
</dbReference>
<name>A0A291GVQ8_9MICO</name>